<sequence>MSGRLLLALSSLVLVGACGIPGAVSTADRPDISAAPPSMQTSPSAHPVVKHPRAAKKKRAAKHGWERMHDASGVGFAMPSRHQGVQNGLATTYEDLSSPITYRVDVFHHASASQAALDASSMRAGMTALLTSAGFPNPSITSTGSGSTRDFTVNVVGTGIQADLLRYERIRTYLRGTTMTMVWTYGVGKDGAPLRHRVDAAQARLLGTVRWG</sequence>
<keyword evidence="4" id="KW-1185">Reference proteome</keyword>
<accession>A0A3L8P704</accession>
<feature type="signal peptide" evidence="2">
    <location>
        <begin position="1"/>
        <end position="26"/>
    </location>
</feature>
<feature type="chain" id="PRO_5039151001" evidence="2">
    <location>
        <begin position="27"/>
        <end position="212"/>
    </location>
</feature>
<evidence type="ECO:0000256" key="1">
    <source>
        <dbReference type="SAM" id="MobiDB-lite"/>
    </source>
</evidence>
<evidence type="ECO:0000313" key="3">
    <source>
        <dbReference type="EMBL" id="RLV50712.1"/>
    </source>
</evidence>
<dbReference type="AlphaFoldDB" id="A0A3L8P704"/>
<evidence type="ECO:0000313" key="4">
    <source>
        <dbReference type="Proteomes" id="UP000281708"/>
    </source>
</evidence>
<protein>
    <submittedName>
        <fullName evidence="3">Uncharacterized protein</fullName>
    </submittedName>
</protein>
<dbReference type="Proteomes" id="UP000281708">
    <property type="component" value="Unassembled WGS sequence"/>
</dbReference>
<evidence type="ECO:0000256" key="2">
    <source>
        <dbReference type="SAM" id="SignalP"/>
    </source>
</evidence>
<keyword evidence="2" id="KW-0732">Signal</keyword>
<organism evidence="3 4">
    <name type="scientific">Nocardioides mangrovicus</name>
    <dbReference type="NCBI Taxonomy" id="2478913"/>
    <lineage>
        <taxon>Bacteria</taxon>
        <taxon>Bacillati</taxon>
        <taxon>Actinomycetota</taxon>
        <taxon>Actinomycetes</taxon>
        <taxon>Propionibacteriales</taxon>
        <taxon>Nocardioidaceae</taxon>
        <taxon>Nocardioides</taxon>
    </lineage>
</organism>
<name>A0A3L8P704_9ACTN</name>
<dbReference type="RefSeq" id="WP_121804393.1">
    <property type="nucleotide sequence ID" value="NZ_RDBE01000001.1"/>
</dbReference>
<comment type="caution">
    <text evidence="3">The sequence shown here is derived from an EMBL/GenBank/DDBJ whole genome shotgun (WGS) entry which is preliminary data.</text>
</comment>
<gene>
    <name evidence="3" type="ORF">D9V37_01730</name>
</gene>
<dbReference type="PROSITE" id="PS51257">
    <property type="entry name" value="PROKAR_LIPOPROTEIN"/>
    <property type="match status" value="1"/>
</dbReference>
<proteinExistence type="predicted"/>
<dbReference type="EMBL" id="RDBE01000001">
    <property type="protein sequence ID" value="RLV50712.1"/>
    <property type="molecule type" value="Genomic_DNA"/>
</dbReference>
<feature type="region of interest" description="Disordered" evidence="1">
    <location>
        <begin position="29"/>
        <end position="48"/>
    </location>
</feature>
<reference evidence="3 4" key="1">
    <citation type="submission" date="2018-10" db="EMBL/GenBank/DDBJ databases">
        <title>Marmoricola sp. 4Q3S-7 whole genome shotgun sequence.</title>
        <authorList>
            <person name="Li F."/>
        </authorList>
    </citation>
    <scope>NUCLEOTIDE SEQUENCE [LARGE SCALE GENOMIC DNA]</scope>
    <source>
        <strain evidence="3 4">4Q3S-7</strain>
    </source>
</reference>